<evidence type="ECO:0000313" key="2">
    <source>
        <dbReference type="Proteomes" id="UP000228945"/>
    </source>
</evidence>
<evidence type="ECO:0000313" key="1">
    <source>
        <dbReference type="EMBL" id="ATQ42626.1"/>
    </source>
</evidence>
<accession>A0A2D2AX99</accession>
<organism evidence="1 2">
    <name type="scientific">Caulobacter mirabilis</name>
    <dbReference type="NCBI Taxonomy" id="69666"/>
    <lineage>
        <taxon>Bacteria</taxon>
        <taxon>Pseudomonadati</taxon>
        <taxon>Pseudomonadota</taxon>
        <taxon>Alphaproteobacteria</taxon>
        <taxon>Caulobacterales</taxon>
        <taxon>Caulobacteraceae</taxon>
        <taxon>Caulobacter</taxon>
    </lineage>
</organism>
<dbReference type="AlphaFoldDB" id="A0A2D2AX99"/>
<name>A0A2D2AX99_9CAUL</name>
<proteinExistence type="predicted"/>
<protein>
    <submittedName>
        <fullName evidence="1">Uncharacterized protein</fullName>
    </submittedName>
</protein>
<keyword evidence="2" id="KW-1185">Reference proteome</keyword>
<reference evidence="1 2" key="1">
    <citation type="submission" date="2017-10" db="EMBL/GenBank/DDBJ databases">
        <title>Genome sequence of Caulobacter mirabilis FWC38.</title>
        <authorList>
            <person name="Fiebig A."/>
            <person name="Crosson S."/>
        </authorList>
    </citation>
    <scope>NUCLEOTIDE SEQUENCE [LARGE SCALE GENOMIC DNA]</scope>
    <source>
        <strain evidence="1 2">FWC 38</strain>
    </source>
</reference>
<gene>
    <name evidence="1" type="ORF">CSW64_09505</name>
</gene>
<dbReference type="Proteomes" id="UP000228945">
    <property type="component" value="Chromosome"/>
</dbReference>
<dbReference type="EMBL" id="CP024201">
    <property type="protein sequence ID" value="ATQ42626.1"/>
    <property type="molecule type" value="Genomic_DNA"/>
</dbReference>
<dbReference type="KEGG" id="cmb:CSW64_09505"/>
<sequence>MKLLKLQDILRAATRRPLLLTLSAVALIAVVVLALTLRISPHVTVKLELTPAAHAQLVRSRLPICLDLTLAGDGGDTVGLRGERRCLFDAGEVVFRGHPYLKRGETQLVIRTAGYEGTSQAHAYRCAEVVHPVGGASEIKLTASCDLL</sequence>